<name>A0ABR6AWW9_9BACI</name>
<keyword evidence="2" id="KW-1185">Reference proteome</keyword>
<reference evidence="1 2" key="1">
    <citation type="submission" date="2020-08" db="EMBL/GenBank/DDBJ databases">
        <title>Functional genomics of gut bacteria from endangered species of beetles.</title>
        <authorList>
            <person name="Carlos-Shanley C."/>
        </authorList>
    </citation>
    <scope>NUCLEOTIDE SEQUENCE [LARGE SCALE GENOMIC DNA]</scope>
    <source>
        <strain evidence="1 2">S00152</strain>
    </source>
</reference>
<comment type="caution">
    <text evidence="1">The sequence shown here is derived from an EMBL/GenBank/DDBJ whole genome shotgun (WGS) entry which is preliminary data.</text>
</comment>
<accession>A0ABR6AWW9</accession>
<evidence type="ECO:0000313" key="2">
    <source>
        <dbReference type="Proteomes" id="UP000517315"/>
    </source>
</evidence>
<gene>
    <name evidence="1" type="ORF">HNP39_000083</name>
</gene>
<sequence>MQYNIKQLGAKGGKVYVTITRKGMSESGKTVKTFKGKK</sequence>
<evidence type="ECO:0000313" key="1">
    <source>
        <dbReference type="EMBL" id="MBA8916371.1"/>
    </source>
</evidence>
<dbReference type="EMBL" id="JACJIG010000001">
    <property type="protein sequence ID" value="MBA8916371.1"/>
    <property type="molecule type" value="Genomic_DNA"/>
</dbReference>
<organism evidence="1 2">
    <name type="scientific">Bacillus aerius</name>
    <dbReference type="NCBI Taxonomy" id="293388"/>
    <lineage>
        <taxon>Bacteria</taxon>
        <taxon>Bacillati</taxon>
        <taxon>Bacillota</taxon>
        <taxon>Bacilli</taxon>
        <taxon>Bacillales</taxon>
        <taxon>Bacillaceae</taxon>
        <taxon>Bacillus</taxon>
    </lineage>
</organism>
<proteinExistence type="predicted"/>
<protein>
    <submittedName>
        <fullName evidence="1">Uncharacterized protein</fullName>
    </submittedName>
</protein>
<dbReference type="Proteomes" id="UP000517315">
    <property type="component" value="Unassembled WGS sequence"/>
</dbReference>